<dbReference type="Pfam" id="PF14261">
    <property type="entry name" value="DUF4351"/>
    <property type="match status" value="1"/>
</dbReference>
<accession>A0A4Q7MVJ3</accession>
<reference evidence="2 3" key="1">
    <citation type="submission" date="2019-02" db="EMBL/GenBank/DDBJ databases">
        <title>Genomic Encyclopedia of Type Strains, Phase IV (KMG-IV): sequencing the most valuable type-strain genomes for metagenomic binning, comparative biology and taxonomic classification.</title>
        <authorList>
            <person name="Goeker M."/>
        </authorList>
    </citation>
    <scope>NUCLEOTIDE SEQUENCE [LARGE SCALE GENOMIC DNA]</scope>
    <source>
        <strain evidence="2 3">DSM 16618</strain>
    </source>
</reference>
<gene>
    <name evidence="2" type="ORF">EV679_0226</name>
</gene>
<dbReference type="PANTHER" id="PTHR41317:SF1">
    <property type="entry name" value="PD-(D_E)XK NUCLEASE FAMILY TRANSPOSASE"/>
    <property type="match status" value="1"/>
</dbReference>
<proteinExistence type="predicted"/>
<comment type="caution">
    <text evidence="2">The sequence shown here is derived from an EMBL/GenBank/DDBJ whole genome shotgun (WGS) entry which is preliminary data.</text>
</comment>
<dbReference type="RefSeq" id="WP_130486339.1">
    <property type="nucleotide sequence ID" value="NZ_CBCSEB010000003.1"/>
</dbReference>
<organism evidence="2 3">
    <name type="scientific">Kerstersia gyiorum</name>
    <dbReference type="NCBI Taxonomy" id="206506"/>
    <lineage>
        <taxon>Bacteria</taxon>
        <taxon>Pseudomonadati</taxon>
        <taxon>Pseudomonadota</taxon>
        <taxon>Betaproteobacteria</taxon>
        <taxon>Burkholderiales</taxon>
        <taxon>Alcaligenaceae</taxon>
        <taxon>Kerstersia</taxon>
    </lineage>
</organism>
<dbReference type="Pfam" id="PF12784">
    <property type="entry name" value="PDDEXK_2"/>
    <property type="match status" value="1"/>
</dbReference>
<feature type="domain" description="DUF4351" evidence="1">
    <location>
        <begin position="269"/>
        <end position="321"/>
    </location>
</feature>
<dbReference type="AlphaFoldDB" id="A0A4Q7MVJ3"/>
<dbReference type="Proteomes" id="UP000292039">
    <property type="component" value="Unassembled WGS sequence"/>
</dbReference>
<dbReference type="NCBIfam" id="TIGR01784">
    <property type="entry name" value="T_den_put_tspse"/>
    <property type="match status" value="1"/>
</dbReference>
<evidence type="ECO:0000313" key="3">
    <source>
        <dbReference type="Proteomes" id="UP000292039"/>
    </source>
</evidence>
<dbReference type="PANTHER" id="PTHR41317">
    <property type="entry name" value="PD-(D_E)XK NUCLEASE FAMILY TRANSPOSASE"/>
    <property type="match status" value="1"/>
</dbReference>
<dbReference type="InterPro" id="IPR010106">
    <property type="entry name" value="RpnA"/>
</dbReference>
<dbReference type="InterPro" id="IPR025587">
    <property type="entry name" value="DUF4351"/>
</dbReference>
<dbReference type="EMBL" id="SGWZ01000001">
    <property type="protein sequence ID" value="RZS73042.1"/>
    <property type="molecule type" value="Genomic_DNA"/>
</dbReference>
<sequence>MFFPHTPSGFSELSVSAHVVPGNAGGRPSTQRTGLALNNDLVFKMLFSRRLDLLSDLINAVRYHAAPIQVVEVLNPSILPEDLDGKQIVLDILAQDANGHRFMVEMQLRRYLHWPERNVYYLARNLSDQLQHGRDYRHLRPAIGISLLDHELFPDYPQQADWHFTLRDTRHPGVQLGQAMQVHIIELPKAERLHGYPSALPDWVACLRHNLDEDRMSQITHPPVQDALKHLQGMYSDEALRLAAERRELALIDEQDALDYARLEGEGIGRHKGQALMLKRLLERRFGPLHSNALARLETASTTEIERWSDQVLDAPSLEMLFQ</sequence>
<name>A0A4Q7MVJ3_9BURK</name>
<protein>
    <submittedName>
        <fullName evidence="2">Putative transposase/invertase (TIGR01784 family)</fullName>
    </submittedName>
</protein>
<evidence type="ECO:0000259" key="1">
    <source>
        <dbReference type="Pfam" id="PF14261"/>
    </source>
</evidence>
<evidence type="ECO:0000313" key="2">
    <source>
        <dbReference type="EMBL" id="RZS73042.1"/>
    </source>
</evidence>